<name>A0A6A6QDQ5_9PEZI</name>
<organism evidence="2 3">
    <name type="scientific">Lophium mytilinum</name>
    <dbReference type="NCBI Taxonomy" id="390894"/>
    <lineage>
        <taxon>Eukaryota</taxon>
        <taxon>Fungi</taxon>
        <taxon>Dikarya</taxon>
        <taxon>Ascomycota</taxon>
        <taxon>Pezizomycotina</taxon>
        <taxon>Dothideomycetes</taxon>
        <taxon>Pleosporomycetidae</taxon>
        <taxon>Mytilinidiales</taxon>
        <taxon>Mytilinidiaceae</taxon>
        <taxon>Lophium</taxon>
    </lineage>
</organism>
<dbReference type="Proteomes" id="UP000799750">
    <property type="component" value="Unassembled WGS sequence"/>
</dbReference>
<gene>
    <name evidence="2" type="ORF">BU16DRAFT_543587</name>
</gene>
<feature type="compositionally biased region" description="Basic residues" evidence="1">
    <location>
        <begin position="39"/>
        <end position="50"/>
    </location>
</feature>
<accession>A0A6A6QDQ5</accession>
<evidence type="ECO:0000313" key="2">
    <source>
        <dbReference type="EMBL" id="KAF2490239.1"/>
    </source>
</evidence>
<feature type="region of interest" description="Disordered" evidence="1">
    <location>
        <begin position="1"/>
        <end position="75"/>
    </location>
</feature>
<reference evidence="2" key="1">
    <citation type="journal article" date="2020" name="Stud. Mycol.">
        <title>101 Dothideomycetes genomes: a test case for predicting lifestyles and emergence of pathogens.</title>
        <authorList>
            <person name="Haridas S."/>
            <person name="Albert R."/>
            <person name="Binder M."/>
            <person name="Bloem J."/>
            <person name="Labutti K."/>
            <person name="Salamov A."/>
            <person name="Andreopoulos B."/>
            <person name="Baker S."/>
            <person name="Barry K."/>
            <person name="Bills G."/>
            <person name="Bluhm B."/>
            <person name="Cannon C."/>
            <person name="Castanera R."/>
            <person name="Culley D."/>
            <person name="Daum C."/>
            <person name="Ezra D."/>
            <person name="Gonzalez J."/>
            <person name="Henrissat B."/>
            <person name="Kuo A."/>
            <person name="Liang C."/>
            <person name="Lipzen A."/>
            <person name="Lutzoni F."/>
            <person name="Magnuson J."/>
            <person name="Mondo S."/>
            <person name="Nolan M."/>
            <person name="Ohm R."/>
            <person name="Pangilinan J."/>
            <person name="Park H.-J."/>
            <person name="Ramirez L."/>
            <person name="Alfaro M."/>
            <person name="Sun H."/>
            <person name="Tritt A."/>
            <person name="Yoshinaga Y."/>
            <person name="Zwiers L.-H."/>
            <person name="Turgeon B."/>
            <person name="Goodwin S."/>
            <person name="Spatafora J."/>
            <person name="Crous P."/>
            <person name="Grigoriev I."/>
        </authorList>
    </citation>
    <scope>NUCLEOTIDE SEQUENCE</scope>
    <source>
        <strain evidence="2">CBS 269.34</strain>
    </source>
</reference>
<evidence type="ECO:0000256" key="1">
    <source>
        <dbReference type="SAM" id="MobiDB-lite"/>
    </source>
</evidence>
<proteinExistence type="predicted"/>
<dbReference type="AlphaFoldDB" id="A0A6A6QDQ5"/>
<protein>
    <submittedName>
        <fullName evidence="2">Uncharacterized protein</fullName>
    </submittedName>
</protein>
<evidence type="ECO:0000313" key="3">
    <source>
        <dbReference type="Proteomes" id="UP000799750"/>
    </source>
</evidence>
<dbReference type="OrthoDB" id="10526531at2759"/>
<keyword evidence="3" id="KW-1185">Reference proteome</keyword>
<feature type="compositionally biased region" description="Basic and acidic residues" evidence="1">
    <location>
        <begin position="57"/>
        <end position="70"/>
    </location>
</feature>
<sequence>MAEDRLGRTLRSPPDQPNEDDKPKHGIGKRPAQNPPGKPAKKRVRRRSRRPASLNAHPDDKYDRRKREEGVENGLQKGDIIETDLRSPFVRFSDPCFDTKALGMQKADDKMVGVTCKAVKCSRETALYVYDERPYTSPAKAAFIRTHLFARLQKINSAENKKERYLQRSLAQQADELVTYHTRDNGTQHYADLKPDESEKWHEWAVWIRTATRYGLIHRKEDGCECCKVELQKRWLYPWLMMI</sequence>
<dbReference type="EMBL" id="MU004197">
    <property type="protein sequence ID" value="KAF2490239.1"/>
    <property type="molecule type" value="Genomic_DNA"/>
</dbReference>